<gene>
    <name evidence="9" type="ORF">Voc01_098160</name>
</gene>
<dbReference type="GO" id="GO:0015031">
    <property type="term" value="P:protein transport"/>
    <property type="evidence" value="ECO:0007669"/>
    <property type="project" value="UniProtKB-KW"/>
</dbReference>
<evidence type="ECO:0000256" key="7">
    <source>
        <dbReference type="ARBA" id="ARBA00023136"/>
    </source>
</evidence>
<keyword evidence="7" id="KW-0472">Membrane</keyword>
<evidence type="ECO:0000256" key="1">
    <source>
        <dbReference type="ARBA" id="ARBA00022448"/>
    </source>
</evidence>
<dbReference type="Gene3D" id="3.30.1360.200">
    <property type="match status" value="1"/>
</dbReference>
<dbReference type="EMBL" id="BOPH01000145">
    <property type="protein sequence ID" value="GIJ74899.1"/>
    <property type="molecule type" value="Genomic_DNA"/>
</dbReference>
<keyword evidence="2" id="KW-1003">Cell membrane</keyword>
<keyword evidence="1" id="KW-0813">Transport</keyword>
<evidence type="ECO:0000313" key="9">
    <source>
        <dbReference type="EMBL" id="GIJ74899.1"/>
    </source>
</evidence>
<feature type="domain" description="SecDF P1 head subdomain" evidence="8">
    <location>
        <begin position="215"/>
        <end position="320"/>
    </location>
</feature>
<reference evidence="9" key="1">
    <citation type="submission" date="2021-01" db="EMBL/GenBank/DDBJ databases">
        <title>Whole genome shotgun sequence of Virgisporangium ochraceum NBRC 16418.</title>
        <authorList>
            <person name="Komaki H."/>
            <person name="Tamura T."/>
        </authorList>
    </citation>
    <scope>NUCLEOTIDE SEQUENCE</scope>
    <source>
        <strain evidence="9">NBRC 16418</strain>
    </source>
</reference>
<dbReference type="GO" id="GO:0005886">
    <property type="term" value="C:plasma membrane"/>
    <property type="evidence" value="ECO:0007669"/>
    <property type="project" value="TreeGrafter"/>
</dbReference>
<dbReference type="Pfam" id="PF22599">
    <property type="entry name" value="SecDF_P1_head"/>
    <property type="match status" value="1"/>
</dbReference>
<organism evidence="9 10">
    <name type="scientific">Virgisporangium ochraceum</name>
    <dbReference type="NCBI Taxonomy" id="65505"/>
    <lineage>
        <taxon>Bacteria</taxon>
        <taxon>Bacillati</taxon>
        <taxon>Actinomycetota</taxon>
        <taxon>Actinomycetes</taxon>
        <taxon>Micromonosporales</taxon>
        <taxon>Micromonosporaceae</taxon>
        <taxon>Virgisporangium</taxon>
    </lineage>
</organism>
<evidence type="ECO:0000256" key="5">
    <source>
        <dbReference type="ARBA" id="ARBA00022989"/>
    </source>
</evidence>
<evidence type="ECO:0000313" key="10">
    <source>
        <dbReference type="Proteomes" id="UP000635606"/>
    </source>
</evidence>
<evidence type="ECO:0000259" key="8">
    <source>
        <dbReference type="Pfam" id="PF22599"/>
    </source>
</evidence>
<keyword evidence="3" id="KW-0812">Transmembrane</keyword>
<keyword evidence="5" id="KW-1133">Transmembrane helix</keyword>
<evidence type="ECO:0000256" key="2">
    <source>
        <dbReference type="ARBA" id="ARBA00022475"/>
    </source>
</evidence>
<dbReference type="Proteomes" id="UP000635606">
    <property type="component" value="Unassembled WGS sequence"/>
</dbReference>
<name>A0A8J4A368_9ACTN</name>
<proteinExistence type="predicted"/>
<accession>A0A8J4A368</accession>
<dbReference type="PANTHER" id="PTHR30081">
    <property type="entry name" value="PROTEIN-EXPORT MEMBRANE PROTEIN SEC"/>
    <property type="match status" value="1"/>
</dbReference>
<evidence type="ECO:0000256" key="4">
    <source>
        <dbReference type="ARBA" id="ARBA00022927"/>
    </source>
</evidence>
<dbReference type="InterPro" id="IPR054384">
    <property type="entry name" value="SecDF_P1_head"/>
</dbReference>
<keyword evidence="10" id="KW-1185">Reference proteome</keyword>
<dbReference type="InterPro" id="IPR022813">
    <property type="entry name" value="SecD/SecF_arch_bac"/>
</dbReference>
<sequence>MWLTLGVVLIAVVAAGATALFLTRGWDGRPVEGDVAITVRLSGPDGGQPAAAALDQTLKILTSRMKELDLARPTVTAIGAETLLVTAARGDTERVKALLVPGNLTFRRVLGSTSGQPGDGCGPDPQERTDRAAALASARAKLGPVYDAAAAVRDPSTPAATALTGFDALTCAEIAALPHTMQYAVPAVTCTMLNQRPPGALDDSAGATACDRAGEAKYLLDTAKVVGADLADAETKIDQGAWTVNLRFTGSGQPKWTALTTEIVDAGQGTEGQVAVALDNIVIVAPAITAVIPGDAVISGNLGRAEAEELTALIGNGVLPLRLVIASVETVR</sequence>
<dbReference type="PANTHER" id="PTHR30081:SF1">
    <property type="entry name" value="PROTEIN TRANSLOCASE SUBUNIT SECD"/>
    <property type="match status" value="1"/>
</dbReference>
<protein>
    <recommendedName>
        <fullName evidence="8">SecDF P1 head subdomain domain-containing protein</fullName>
    </recommendedName>
</protein>
<keyword evidence="4" id="KW-0653">Protein transport</keyword>
<evidence type="ECO:0000256" key="6">
    <source>
        <dbReference type="ARBA" id="ARBA00023010"/>
    </source>
</evidence>
<dbReference type="AlphaFoldDB" id="A0A8J4A368"/>
<comment type="caution">
    <text evidence="9">The sequence shown here is derived from an EMBL/GenBank/DDBJ whole genome shotgun (WGS) entry which is preliminary data.</text>
</comment>
<evidence type="ECO:0000256" key="3">
    <source>
        <dbReference type="ARBA" id="ARBA00022692"/>
    </source>
</evidence>
<keyword evidence="6" id="KW-0811">Translocation</keyword>